<dbReference type="EC" id="3.1.3.-" evidence="1"/>
<accession>A0ABV8LXZ2</accession>
<dbReference type="InterPro" id="IPR036412">
    <property type="entry name" value="HAD-like_sf"/>
</dbReference>
<name>A0ABV8LXZ2_9ACTN</name>
<sequence length="228" mass="24841">MPSRPQAVLFDSGGVLMQPKGGRWNPRADFEDIMREHFPALTDEDLAGAIAVGDVFMAAAADATTPDYDDFHRAILSHLGITGTPELLADLRRPVPPASILEVFPEVLPTLRTLRERGVRMAVVSDAWPELPELHRALGLHGFFEAYAISALVGCHKPDPRMYRHASDALGLAPEQCLFVDDAPDLVEAALTLGYQGRAVLRTPPERPCPVDWVTGIDQLLPLVQPAA</sequence>
<dbReference type="SUPFAM" id="SSF56784">
    <property type="entry name" value="HAD-like"/>
    <property type="match status" value="1"/>
</dbReference>
<organism evidence="1 2">
    <name type="scientific">Hamadaea flava</name>
    <dbReference type="NCBI Taxonomy" id="1742688"/>
    <lineage>
        <taxon>Bacteria</taxon>
        <taxon>Bacillati</taxon>
        <taxon>Actinomycetota</taxon>
        <taxon>Actinomycetes</taxon>
        <taxon>Micromonosporales</taxon>
        <taxon>Micromonosporaceae</taxon>
        <taxon>Hamadaea</taxon>
    </lineage>
</organism>
<reference evidence="2" key="1">
    <citation type="journal article" date="2019" name="Int. J. Syst. Evol. Microbiol.">
        <title>The Global Catalogue of Microorganisms (GCM) 10K type strain sequencing project: providing services to taxonomists for standard genome sequencing and annotation.</title>
        <authorList>
            <consortium name="The Broad Institute Genomics Platform"/>
            <consortium name="The Broad Institute Genome Sequencing Center for Infectious Disease"/>
            <person name="Wu L."/>
            <person name="Ma J."/>
        </authorList>
    </citation>
    <scope>NUCLEOTIDE SEQUENCE [LARGE SCALE GENOMIC DNA]</scope>
    <source>
        <strain evidence="2">CGMCC 4.7289</strain>
    </source>
</reference>
<gene>
    <name evidence="1" type="ORF">ACFOZ4_35560</name>
</gene>
<dbReference type="PRINTS" id="PR00413">
    <property type="entry name" value="HADHALOGNASE"/>
</dbReference>
<dbReference type="PANTHER" id="PTHR43611:SF3">
    <property type="entry name" value="FLAVIN MONONUCLEOTIDE HYDROLASE 1, CHLOROPLATIC"/>
    <property type="match status" value="1"/>
</dbReference>
<proteinExistence type="predicted"/>
<dbReference type="RefSeq" id="WP_253762536.1">
    <property type="nucleotide sequence ID" value="NZ_JAMZDZ010000001.1"/>
</dbReference>
<dbReference type="InterPro" id="IPR006439">
    <property type="entry name" value="HAD-SF_hydro_IA"/>
</dbReference>
<evidence type="ECO:0000313" key="2">
    <source>
        <dbReference type="Proteomes" id="UP001595816"/>
    </source>
</evidence>
<keyword evidence="2" id="KW-1185">Reference proteome</keyword>
<dbReference type="GO" id="GO:0016787">
    <property type="term" value="F:hydrolase activity"/>
    <property type="evidence" value="ECO:0007669"/>
    <property type="project" value="UniProtKB-KW"/>
</dbReference>
<dbReference type="NCBIfam" id="TIGR01509">
    <property type="entry name" value="HAD-SF-IA-v3"/>
    <property type="match status" value="1"/>
</dbReference>
<evidence type="ECO:0000313" key="1">
    <source>
        <dbReference type="EMBL" id="MFC4135952.1"/>
    </source>
</evidence>
<dbReference type="Pfam" id="PF00702">
    <property type="entry name" value="Hydrolase"/>
    <property type="match status" value="1"/>
</dbReference>
<comment type="caution">
    <text evidence="1">The sequence shown here is derived from an EMBL/GenBank/DDBJ whole genome shotgun (WGS) entry which is preliminary data.</text>
</comment>
<protein>
    <submittedName>
        <fullName evidence="1">HAD family hydrolase</fullName>
        <ecNumber evidence="1">3.1.3.-</ecNumber>
    </submittedName>
</protein>
<keyword evidence="1" id="KW-0378">Hydrolase</keyword>
<dbReference type="EMBL" id="JBHSAY010000028">
    <property type="protein sequence ID" value="MFC4135952.1"/>
    <property type="molecule type" value="Genomic_DNA"/>
</dbReference>
<dbReference type="Proteomes" id="UP001595816">
    <property type="component" value="Unassembled WGS sequence"/>
</dbReference>
<dbReference type="Gene3D" id="3.40.50.1000">
    <property type="entry name" value="HAD superfamily/HAD-like"/>
    <property type="match status" value="1"/>
</dbReference>
<dbReference type="InterPro" id="IPR023214">
    <property type="entry name" value="HAD_sf"/>
</dbReference>
<dbReference type="PANTHER" id="PTHR43611">
    <property type="entry name" value="ALPHA-D-GLUCOSE 1-PHOSPHATE PHOSPHATASE"/>
    <property type="match status" value="1"/>
</dbReference>